<accession>A0A6G8ANJ0</accession>
<feature type="domain" description="CBS" evidence="1">
    <location>
        <begin position="104"/>
        <end position="144"/>
    </location>
</feature>
<evidence type="ECO:0000313" key="3">
    <source>
        <dbReference type="Proteomes" id="UP000500890"/>
    </source>
</evidence>
<dbReference type="SUPFAM" id="SSF54631">
    <property type="entry name" value="CBS-domain pair"/>
    <property type="match status" value="1"/>
</dbReference>
<keyword evidence="3" id="KW-1185">Reference proteome</keyword>
<reference evidence="2 3" key="1">
    <citation type="submission" date="2020-03" db="EMBL/GenBank/DDBJ databases">
        <title>Vagococcus sp. nov., isolated from beetles.</title>
        <authorList>
            <person name="Hyun D.-W."/>
            <person name="Bae J.-W."/>
        </authorList>
    </citation>
    <scope>NUCLEOTIDE SEQUENCE [LARGE SCALE GENOMIC DNA]</scope>
    <source>
        <strain evidence="2 3">HDW17A</strain>
    </source>
</reference>
<dbReference type="Pfam" id="PF00571">
    <property type="entry name" value="CBS"/>
    <property type="match status" value="1"/>
</dbReference>
<evidence type="ECO:0000259" key="1">
    <source>
        <dbReference type="Pfam" id="PF00571"/>
    </source>
</evidence>
<dbReference type="Proteomes" id="UP000500890">
    <property type="component" value="Chromosome"/>
</dbReference>
<dbReference type="RefSeq" id="WP_166007882.1">
    <property type="nucleotide sequence ID" value="NZ_CP049886.1"/>
</dbReference>
<sequence>MGKQANQFLASFNRIEKWLQDEYKRKPFPGFAELVRRLSKRKDLQVRKYHDDLLEIAQLRNAIVHDRIAPDFVIAEPNDWIVKKIEKIEQELIAPELVSPRFKKEVVTFEKGTSLDVILKSLTEKEYSQFPIYDGKQFLGLITANGIGIWLAAHNQNEQISIKGKTVESVLKSDAKRNNYLFVAQNAYVFQVMEKFLADPTIEAILITTDGQANSKLIGLVRPKEVFQDYYEEWSEMQ</sequence>
<organism evidence="2 3">
    <name type="scientific">Vagococcus coleopterorum</name>
    <dbReference type="NCBI Taxonomy" id="2714946"/>
    <lineage>
        <taxon>Bacteria</taxon>
        <taxon>Bacillati</taxon>
        <taxon>Bacillota</taxon>
        <taxon>Bacilli</taxon>
        <taxon>Lactobacillales</taxon>
        <taxon>Enterococcaceae</taxon>
        <taxon>Vagococcus</taxon>
    </lineage>
</organism>
<gene>
    <name evidence="2" type="ORF">G7081_05115</name>
</gene>
<dbReference type="InterPro" id="IPR000644">
    <property type="entry name" value="CBS_dom"/>
</dbReference>
<dbReference type="AlphaFoldDB" id="A0A6G8ANJ0"/>
<dbReference type="KEGG" id="vah:G7081_05115"/>
<dbReference type="InterPro" id="IPR046342">
    <property type="entry name" value="CBS_dom_sf"/>
</dbReference>
<dbReference type="EMBL" id="CP049886">
    <property type="protein sequence ID" value="QIL46493.1"/>
    <property type="molecule type" value="Genomic_DNA"/>
</dbReference>
<protein>
    <submittedName>
        <fullName evidence="2">CBS domain-containing protein</fullName>
    </submittedName>
</protein>
<dbReference type="Gene3D" id="3.10.580.10">
    <property type="entry name" value="CBS-domain"/>
    <property type="match status" value="1"/>
</dbReference>
<evidence type="ECO:0000313" key="2">
    <source>
        <dbReference type="EMBL" id="QIL46493.1"/>
    </source>
</evidence>
<name>A0A6G8ANJ0_9ENTE</name>
<proteinExistence type="predicted"/>